<dbReference type="Pfam" id="PF02518">
    <property type="entry name" value="HATPase_c"/>
    <property type="match status" value="1"/>
</dbReference>
<dbReference type="InterPro" id="IPR000700">
    <property type="entry name" value="PAS-assoc_C"/>
</dbReference>
<dbReference type="STRING" id="1073996.SAMN05444271_11073"/>
<gene>
    <name evidence="7" type="ORF">SAMN05444271_11073</name>
</gene>
<reference evidence="7 8" key="1">
    <citation type="submission" date="2016-10" db="EMBL/GenBank/DDBJ databases">
        <authorList>
            <person name="de Groot N.N."/>
        </authorList>
    </citation>
    <scope>NUCLEOTIDE SEQUENCE [LARGE SCALE GENOMIC DNA]</scope>
    <source>
        <strain evidence="7 8">DSM 22187</strain>
    </source>
</reference>
<dbReference type="InterPro" id="IPR004358">
    <property type="entry name" value="Sig_transdc_His_kin-like_C"/>
</dbReference>
<keyword evidence="3" id="KW-0157">Chromophore</keyword>
<dbReference type="InterPro" id="IPR005467">
    <property type="entry name" value="His_kinase_dom"/>
</dbReference>
<feature type="domain" description="PAS" evidence="5">
    <location>
        <begin position="276"/>
        <end position="348"/>
    </location>
</feature>
<dbReference type="Gene3D" id="3.30.565.10">
    <property type="entry name" value="Histidine kinase-like ATPase, C-terminal domain"/>
    <property type="match status" value="1"/>
</dbReference>
<dbReference type="KEGG" id="hae:halTADL_2307"/>
<dbReference type="PROSITE" id="PS50113">
    <property type="entry name" value="PAC"/>
    <property type="match status" value="1"/>
</dbReference>
<dbReference type="SMART" id="SM00091">
    <property type="entry name" value="PAS"/>
    <property type="match status" value="2"/>
</dbReference>
<sequence length="622" mass="67644">MTDQPSTLQAVDWIDTAASTPLHVVCSVRGDRDRELLVDWLGSVEGVTVSTTTPEELVTAPFDLCLIDQSTLNAVGDRLLERSTDAQPITLPCLLITTGRPTATSAAGESTTVPDKYQPLVTDVITTPVRKSQLRRRLRTSLKMRQQSKQLASSNTHHRELLELLPEAVLVVSEGTIKYVNTAAECLFGASESTLLGSAFLDYIAAGDRSTAADLLAVTEQSETVSGTAPEFVEFELAVDGRAVEIEAASTAVGLTGDSVQLICRDMTERNEREDQLRLYRKAMDGATVGITITDARQADNPLVYVNEEFERLTGLDSEEVLGRNPRFPQSPRTNPDTIAEIRQAVDNGEAVSVELLNQYTDGTEWHNALDISPVHQDGELTHFLGFQRDVTATRSQQNQLAVLDRVLRHNLRNRLNVVLGHAQTLTEGANTEAVPIHAGKICETAEELLELSDKTRRFRAAIETDAESTTTIELAAILSDCLREVSETYPAAVFEHTVPETARVQSKAAVTFALTELLSNAALHSDQDAPQVSVTVSEVDTELRIRITDDGPGIPAAEQQAFTDTTETPTDHAIGIGLWLVRWAIDSAGGELDYEAVDPQGSRITVRLPAVTAAESKDNTT</sequence>
<dbReference type="InterPro" id="IPR000014">
    <property type="entry name" value="PAS"/>
</dbReference>
<dbReference type="PROSITE" id="PS50112">
    <property type="entry name" value="PAS"/>
    <property type="match status" value="2"/>
</dbReference>
<dbReference type="Pfam" id="PF00989">
    <property type="entry name" value="PAS"/>
    <property type="match status" value="1"/>
</dbReference>
<evidence type="ECO:0000259" key="6">
    <source>
        <dbReference type="PROSITE" id="PS50113"/>
    </source>
</evidence>
<dbReference type="CDD" id="cd00130">
    <property type="entry name" value="PAS"/>
    <property type="match status" value="2"/>
</dbReference>
<dbReference type="CDD" id="cd00075">
    <property type="entry name" value="HATPase"/>
    <property type="match status" value="1"/>
</dbReference>
<dbReference type="SMART" id="SM00387">
    <property type="entry name" value="HATPase_c"/>
    <property type="match status" value="1"/>
</dbReference>
<evidence type="ECO:0000256" key="2">
    <source>
        <dbReference type="ARBA" id="ARBA00022643"/>
    </source>
</evidence>
<evidence type="ECO:0000256" key="1">
    <source>
        <dbReference type="ARBA" id="ARBA00022630"/>
    </source>
</evidence>
<accession>A0A2H4Q3V2</accession>
<keyword evidence="8" id="KW-1185">Reference proteome</keyword>
<dbReference type="InterPro" id="IPR013767">
    <property type="entry name" value="PAS_fold"/>
</dbReference>
<feature type="domain" description="Histidine kinase" evidence="4">
    <location>
        <begin position="407"/>
        <end position="613"/>
    </location>
</feature>
<evidence type="ECO:0000259" key="5">
    <source>
        <dbReference type="PROSITE" id="PS50112"/>
    </source>
</evidence>
<dbReference type="Proteomes" id="UP000198888">
    <property type="component" value="Unassembled WGS sequence"/>
</dbReference>
<dbReference type="InterPro" id="IPR036890">
    <property type="entry name" value="HATPase_C_sf"/>
</dbReference>
<proteinExistence type="predicted"/>
<dbReference type="GeneID" id="35003086"/>
<dbReference type="AlphaFoldDB" id="A0A1H6U9F5"/>
<dbReference type="InterPro" id="IPR035965">
    <property type="entry name" value="PAS-like_dom_sf"/>
</dbReference>
<dbReference type="PROSITE" id="PS50109">
    <property type="entry name" value="HIS_KIN"/>
    <property type="match status" value="1"/>
</dbReference>
<dbReference type="GO" id="GO:0016772">
    <property type="term" value="F:transferase activity, transferring phosphorus-containing groups"/>
    <property type="evidence" value="ECO:0007669"/>
    <property type="project" value="InterPro"/>
</dbReference>
<evidence type="ECO:0000256" key="3">
    <source>
        <dbReference type="ARBA" id="ARBA00022991"/>
    </source>
</evidence>
<dbReference type="PANTHER" id="PTHR47429">
    <property type="entry name" value="PROTEIN TWIN LOV 1"/>
    <property type="match status" value="1"/>
</dbReference>
<dbReference type="SUPFAM" id="SSF55874">
    <property type="entry name" value="ATPase domain of HSP90 chaperone/DNA topoisomerase II/histidine kinase"/>
    <property type="match status" value="1"/>
</dbReference>
<organism evidence="7 8">
    <name type="scientific">Halohasta litchfieldiae</name>
    <dbReference type="NCBI Taxonomy" id="1073996"/>
    <lineage>
        <taxon>Archaea</taxon>
        <taxon>Methanobacteriati</taxon>
        <taxon>Methanobacteriota</taxon>
        <taxon>Stenosarchaea group</taxon>
        <taxon>Halobacteria</taxon>
        <taxon>Halobacteriales</taxon>
        <taxon>Haloferacaceae</taxon>
        <taxon>Halohasta</taxon>
    </lineage>
</organism>
<dbReference type="EMBL" id="FNYR01000010">
    <property type="protein sequence ID" value="SEI88176.1"/>
    <property type="molecule type" value="Genomic_DNA"/>
</dbReference>
<evidence type="ECO:0000313" key="7">
    <source>
        <dbReference type="EMBL" id="SEI88176.1"/>
    </source>
</evidence>
<evidence type="ECO:0000259" key="4">
    <source>
        <dbReference type="PROSITE" id="PS50109"/>
    </source>
</evidence>
<keyword evidence="1" id="KW-0285">Flavoprotein</keyword>
<protein>
    <submittedName>
        <fullName evidence="7">PAS domain S-box-containing protein</fullName>
    </submittedName>
</protein>
<accession>A0A1H6U9F5</accession>
<dbReference type="Gene3D" id="3.30.450.20">
    <property type="entry name" value="PAS domain"/>
    <property type="match status" value="2"/>
</dbReference>
<dbReference type="PANTHER" id="PTHR47429:SF2">
    <property type="entry name" value="PROTEIN TWIN LOV 1"/>
    <property type="match status" value="1"/>
</dbReference>
<dbReference type="SUPFAM" id="SSF55785">
    <property type="entry name" value="PYP-like sensor domain (PAS domain)"/>
    <property type="match status" value="2"/>
</dbReference>
<feature type="domain" description="PAC" evidence="6">
    <location>
        <begin position="350"/>
        <end position="403"/>
    </location>
</feature>
<dbReference type="RefSeq" id="WP_089672436.1">
    <property type="nucleotide sequence ID" value="NZ_CP024845.1"/>
</dbReference>
<dbReference type="GO" id="GO:0006355">
    <property type="term" value="P:regulation of DNA-templated transcription"/>
    <property type="evidence" value="ECO:0007669"/>
    <property type="project" value="InterPro"/>
</dbReference>
<dbReference type="NCBIfam" id="TIGR00229">
    <property type="entry name" value="sensory_box"/>
    <property type="match status" value="2"/>
</dbReference>
<feature type="domain" description="PAS" evidence="5">
    <location>
        <begin position="154"/>
        <end position="223"/>
    </location>
</feature>
<keyword evidence="2" id="KW-0288">FMN</keyword>
<dbReference type="InterPro" id="IPR003594">
    <property type="entry name" value="HATPase_dom"/>
</dbReference>
<name>A0A1H6U9F5_9EURY</name>
<evidence type="ECO:0000313" key="8">
    <source>
        <dbReference type="Proteomes" id="UP000198888"/>
    </source>
</evidence>
<dbReference type="OrthoDB" id="230688at2157"/>
<dbReference type="PRINTS" id="PR00344">
    <property type="entry name" value="BCTRLSENSOR"/>
</dbReference>
<dbReference type="Pfam" id="PF13426">
    <property type="entry name" value="PAS_9"/>
    <property type="match status" value="1"/>
</dbReference>